<keyword evidence="4" id="KW-1185">Reference proteome</keyword>
<keyword evidence="2" id="KW-1133">Transmembrane helix</keyword>
<evidence type="ECO:0000256" key="2">
    <source>
        <dbReference type="SAM" id="Phobius"/>
    </source>
</evidence>
<dbReference type="Proteomes" id="UP001597476">
    <property type="component" value="Unassembled WGS sequence"/>
</dbReference>
<evidence type="ECO:0000256" key="1">
    <source>
        <dbReference type="SAM" id="MobiDB-lite"/>
    </source>
</evidence>
<evidence type="ECO:0000313" key="3">
    <source>
        <dbReference type="EMBL" id="MFD2725530.1"/>
    </source>
</evidence>
<dbReference type="Pfam" id="PF05656">
    <property type="entry name" value="DUF805"/>
    <property type="match status" value="1"/>
</dbReference>
<reference evidence="4" key="1">
    <citation type="journal article" date="2019" name="Int. J. Syst. Evol. Microbiol.">
        <title>The Global Catalogue of Microorganisms (GCM) 10K type strain sequencing project: providing services to taxonomists for standard genome sequencing and annotation.</title>
        <authorList>
            <consortium name="The Broad Institute Genomics Platform"/>
            <consortium name="The Broad Institute Genome Sequencing Center for Infectious Disease"/>
            <person name="Wu L."/>
            <person name="Ma J."/>
        </authorList>
    </citation>
    <scope>NUCLEOTIDE SEQUENCE [LARGE SCALE GENOMIC DNA]</scope>
    <source>
        <strain evidence="4">KCTC 42398</strain>
    </source>
</reference>
<dbReference type="PANTHER" id="PTHR34980:SF2">
    <property type="entry name" value="INNER MEMBRANE PROTEIN YHAH-RELATED"/>
    <property type="match status" value="1"/>
</dbReference>
<sequence length="138" mass="15526">MNWYLKVIKDNYANFNGRARRQEYWMFTLFHVIIVFVLAFLSGALAESADSPVALIVLLIYVLATFLPALAVTVRRLHDTGKSGWYYLLTLIPYIGGIILLVFTVQNGDVGPNQYGPDPKHPDANNEIDDIGKPLIED</sequence>
<dbReference type="EMBL" id="JBHULY010000006">
    <property type="protein sequence ID" value="MFD2725530.1"/>
    <property type="molecule type" value="Genomic_DNA"/>
</dbReference>
<proteinExistence type="predicted"/>
<keyword evidence="2" id="KW-0472">Membrane</keyword>
<dbReference type="RefSeq" id="WP_380289605.1">
    <property type="nucleotide sequence ID" value="NZ_JBHULY010000006.1"/>
</dbReference>
<keyword evidence="2" id="KW-0812">Transmembrane</keyword>
<feature type="transmembrane region" description="Helical" evidence="2">
    <location>
        <begin position="52"/>
        <end position="73"/>
    </location>
</feature>
<gene>
    <name evidence="3" type="ORF">ACFSR8_04835</name>
</gene>
<protein>
    <submittedName>
        <fullName evidence="3">DUF805 domain-containing protein</fullName>
    </submittedName>
</protein>
<comment type="caution">
    <text evidence="3">The sequence shown here is derived from an EMBL/GenBank/DDBJ whole genome shotgun (WGS) entry which is preliminary data.</text>
</comment>
<organism evidence="3 4">
    <name type="scientific">Hyunsoonleella rubra</name>
    <dbReference type="NCBI Taxonomy" id="1737062"/>
    <lineage>
        <taxon>Bacteria</taxon>
        <taxon>Pseudomonadati</taxon>
        <taxon>Bacteroidota</taxon>
        <taxon>Flavobacteriia</taxon>
        <taxon>Flavobacteriales</taxon>
        <taxon>Flavobacteriaceae</taxon>
    </lineage>
</organism>
<name>A0ABW5T8E1_9FLAO</name>
<feature type="transmembrane region" description="Helical" evidence="2">
    <location>
        <begin position="24"/>
        <end position="46"/>
    </location>
</feature>
<evidence type="ECO:0000313" key="4">
    <source>
        <dbReference type="Proteomes" id="UP001597476"/>
    </source>
</evidence>
<feature type="region of interest" description="Disordered" evidence="1">
    <location>
        <begin position="114"/>
        <end position="138"/>
    </location>
</feature>
<dbReference type="PANTHER" id="PTHR34980">
    <property type="entry name" value="INNER MEMBRANE PROTEIN-RELATED-RELATED"/>
    <property type="match status" value="1"/>
</dbReference>
<feature type="compositionally biased region" description="Basic and acidic residues" evidence="1">
    <location>
        <begin position="118"/>
        <end position="138"/>
    </location>
</feature>
<feature type="transmembrane region" description="Helical" evidence="2">
    <location>
        <begin position="85"/>
        <end position="105"/>
    </location>
</feature>
<dbReference type="InterPro" id="IPR008523">
    <property type="entry name" value="DUF805"/>
</dbReference>
<accession>A0ABW5T8E1</accession>